<feature type="transmembrane region" description="Helical" evidence="1">
    <location>
        <begin position="12"/>
        <end position="34"/>
    </location>
</feature>
<dbReference type="InterPro" id="IPR001763">
    <property type="entry name" value="Rhodanese-like_dom"/>
</dbReference>
<dbReference type="PANTHER" id="PTHR43031:SF18">
    <property type="entry name" value="RHODANESE-RELATED SULFURTRANSFERASES"/>
    <property type="match status" value="1"/>
</dbReference>
<keyword evidence="1" id="KW-0812">Transmembrane</keyword>
<evidence type="ECO:0000256" key="1">
    <source>
        <dbReference type="SAM" id="Phobius"/>
    </source>
</evidence>
<dbReference type="InterPro" id="IPR036873">
    <property type="entry name" value="Rhodanese-like_dom_sf"/>
</dbReference>
<dbReference type="SMART" id="SM00450">
    <property type="entry name" value="RHOD"/>
    <property type="match status" value="1"/>
</dbReference>
<dbReference type="Proteomes" id="UP000651208">
    <property type="component" value="Unassembled WGS sequence"/>
</dbReference>
<protein>
    <submittedName>
        <fullName evidence="3">Rhodanese-like domain-containing protein</fullName>
    </submittedName>
</protein>
<dbReference type="PANTHER" id="PTHR43031">
    <property type="entry name" value="FAD-DEPENDENT OXIDOREDUCTASE"/>
    <property type="match status" value="1"/>
</dbReference>
<sequence length="145" mass="16214">MDYIVNEIFPFFKLHPILTLGWLVLFIMLINISIKMKLSKVKSISNLLAVQMMNNQNAVVVDLRSADNFRKGHITDSINILPIDIKNGSIKEIEKFKASPIILVDDNGINTTESGDILSKQGFSQIFTLKDGIAGWNGENLPLVK</sequence>
<dbReference type="Gene3D" id="3.40.250.10">
    <property type="entry name" value="Rhodanese-like domain"/>
    <property type="match status" value="1"/>
</dbReference>
<reference evidence="3 4" key="1">
    <citation type="submission" date="2020-06" db="EMBL/GenBank/DDBJ databases">
        <title>Frischella cerana isolated from Apis cerana gut homogenate.</title>
        <authorList>
            <person name="Wolter L.A."/>
            <person name="Suenami S."/>
            <person name="Miyazaki R."/>
        </authorList>
    </citation>
    <scope>NUCLEOTIDE SEQUENCE [LARGE SCALE GENOMIC DNA]</scope>
    <source>
        <strain evidence="3 4">Ac13</strain>
    </source>
</reference>
<evidence type="ECO:0000313" key="4">
    <source>
        <dbReference type="Proteomes" id="UP000651208"/>
    </source>
</evidence>
<organism evidence="3 4">
    <name type="scientific">Frischella japonica</name>
    <dbReference type="NCBI Taxonomy" id="2741544"/>
    <lineage>
        <taxon>Bacteria</taxon>
        <taxon>Pseudomonadati</taxon>
        <taxon>Pseudomonadota</taxon>
        <taxon>Gammaproteobacteria</taxon>
        <taxon>Orbales</taxon>
        <taxon>Orbaceae</taxon>
        <taxon>Frischella</taxon>
    </lineage>
</organism>
<evidence type="ECO:0000259" key="2">
    <source>
        <dbReference type="PROSITE" id="PS50206"/>
    </source>
</evidence>
<evidence type="ECO:0000313" key="3">
    <source>
        <dbReference type="EMBL" id="MBC9131944.1"/>
    </source>
</evidence>
<comment type="caution">
    <text evidence="3">The sequence shown here is derived from an EMBL/GenBank/DDBJ whole genome shotgun (WGS) entry which is preliminary data.</text>
</comment>
<gene>
    <name evidence="3" type="ORF">FcAc13_11600</name>
</gene>
<dbReference type="RefSeq" id="WP_187756376.1">
    <property type="nucleotide sequence ID" value="NZ_JABURY010000021.1"/>
</dbReference>
<feature type="domain" description="Rhodanese" evidence="2">
    <location>
        <begin position="54"/>
        <end position="145"/>
    </location>
</feature>
<name>A0ABR7R0E3_9GAMM</name>
<dbReference type="Pfam" id="PF00581">
    <property type="entry name" value="Rhodanese"/>
    <property type="match status" value="1"/>
</dbReference>
<keyword evidence="1" id="KW-1133">Transmembrane helix</keyword>
<keyword evidence="1" id="KW-0472">Membrane</keyword>
<keyword evidence="4" id="KW-1185">Reference proteome</keyword>
<dbReference type="CDD" id="cd00158">
    <property type="entry name" value="RHOD"/>
    <property type="match status" value="1"/>
</dbReference>
<dbReference type="InterPro" id="IPR050229">
    <property type="entry name" value="GlpE_sulfurtransferase"/>
</dbReference>
<dbReference type="EMBL" id="JABURY010000021">
    <property type="protein sequence ID" value="MBC9131944.1"/>
    <property type="molecule type" value="Genomic_DNA"/>
</dbReference>
<dbReference type="SUPFAM" id="SSF52821">
    <property type="entry name" value="Rhodanese/Cell cycle control phosphatase"/>
    <property type="match status" value="1"/>
</dbReference>
<dbReference type="PROSITE" id="PS50206">
    <property type="entry name" value="RHODANESE_3"/>
    <property type="match status" value="1"/>
</dbReference>
<accession>A0ABR7R0E3</accession>
<proteinExistence type="predicted"/>